<gene>
    <name evidence="2" type="primary">20198210</name>
    <name evidence="1" type="ORF">HELRODRAFT_159207</name>
</gene>
<evidence type="ECO:0008006" key="4">
    <source>
        <dbReference type="Google" id="ProtNLM"/>
    </source>
</evidence>
<dbReference type="InterPro" id="IPR036116">
    <property type="entry name" value="FN3_sf"/>
</dbReference>
<dbReference type="GeneID" id="20198210"/>
<dbReference type="AlphaFoldDB" id="T1ENR0"/>
<evidence type="ECO:0000313" key="2">
    <source>
        <dbReference type="EnsemblMetazoa" id="HelroP159207"/>
    </source>
</evidence>
<dbReference type="EMBL" id="KB095811">
    <property type="protein sequence ID" value="ESO12634.1"/>
    <property type="molecule type" value="Genomic_DNA"/>
</dbReference>
<reference evidence="1 3" key="2">
    <citation type="journal article" date="2013" name="Nature">
        <title>Insights into bilaterian evolution from three spiralian genomes.</title>
        <authorList>
            <person name="Simakov O."/>
            <person name="Marletaz F."/>
            <person name="Cho S.J."/>
            <person name="Edsinger-Gonzales E."/>
            <person name="Havlak P."/>
            <person name="Hellsten U."/>
            <person name="Kuo D.H."/>
            <person name="Larsson T."/>
            <person name="Lv J."/>
            <person name="Arendt D."/>
            <person name="Savage R."/>
            <person name="Osoegawa K."/>
            <person name="de Jong P."/>
            <person name="Grimwood J."/>
            <person name="Chapman J.A."/>
            <person name="Shapiro H."/>
            <person name="Aerts A."/>
            <person name="Otillar R.P."/>
            <person name="Terry A.Y."/>
            <person name="Boore J.L."/>
            <person name="Grigoriev I.V."/>
            <person name="Lindberg D.R."/>
            <person name="Seaver E.C."/>
            <person name="Weisblat D.A."/>
            <person name="Putnam N.H."/>
            <person name="Rokhsar D.S."/>
        </authorList>
    </citation>
    <scope>NUCLEOTIDE SEQUENCE</scope>
</reference>
<keyword evidence="3" id="KW-1185">Reference proteome</keyword>
<accession>T1ENR0</accession>
<dbReference type="CTD" id="20198210"/>
<reference evidence="2" key="3">
    <citation type="submission" date="2015-06" db="UniProtKB">
        <authorList>
            <consortium name="EnsemblMetazoa"/>
        </authorList>
    </citation>
    <scope>IDENTIFICATION</scope>
</reference>
<dbReference type="STRING" id="6412.T1ENR0"/>
<dbReference type="SUPFAM" id="SSF49265">
    <property type="entry name" value="Fibronectin type III"/>
    <property type="match status" value="1"/>
</dbReference>
<sequence>MPKLQVPVERLELNVDSITSSSARIVIKDPNKHSSNSYDLAVWVLRPEERLLYRNDRSAHFNGLKEYSHFVSNLKPGSEYKVQASILSSYVTDLISEYRFQTPSIKTELSSKWIVGRNNELVVLDSSNVLDTNKRVLYGHEISSVLVAGLDINYEEGLVYVAYSNEDFIAVDYSSGGKKMMIKNFATLISYDWINKKLYRALGSRVYTCQVKNLPECDLPVDLTVDRASHLKVDPLNNLIFWIKDGYLKTKELSNNNPDEKIYEQNHPITTFALNFIDMMIYFPFNNSIQSICYGRNENDSRTLRSGNRFESSNYEMVTLIHNKNTDAFVWSNGSTLIYEEYNEQAGSHKMHDILDGIFISQLSVWDAVSQPTPVPSEAPSDVNVWCHKSSVSINWNVFTEIGGTKITPRLWWYEIKIVSQNMTSELMQNNNDEVSNVDSRSDKYGSVECEEEDVDDADDHQMIISIYSNDTFVTVHNLTSMMYCLKIRAIFRETYGLWSPMYSYVPWQSVISSLRNVVTVHSAKDTILIDLCSNKTEHWSASSTIDASHLLYDRYSHSLYWINSQADENVIKIFRSSLFERSSQEIVYTNSKSQLDLGDAVRISKIVLNVQNGFIYWYSNFKIEASQLNGKCHKIIKTVENLSNERIAGIILDPSKNILISFVSSGNKTSVHTQPLYRYKTADCDDNELSRAEDVEDRESEVAHFYGFYISGDLMLHEGSVLWLSSDASNQQPQAAQDGQQHCELSSTSYVVMSTNINLTLNASTLTWFLLDSSIVPDVQLTFKVHIVSMHHDHRIVTNNVTSYKMENIYGVIKAGVSVCTLWGCGDVKWTNVPTFMTSS</sequence>
<proteinExistence type="predicted"/>
<dbReference type="Proteomes" id="UP000015101">
    <property type="component" value="Unassembled WGS sequence"/>
</dbReference>
<dbReference type="EnsemblMetazoa" id="HelroT159207">
    <property type="protein sequence ID" value="HelroP159207"/>
    <property type="gene ID" value="HelroG159207"/>
</dbReference>
<dbReference type="EMBL" id="AMQM01000212">
    <property type="status" value="NOT_ANNOTATED_CDS"/>
    <property type="molecule type" value="Genomic_DNA"/>
</dbReference>
<evidence type="ECO:0000313" key="3">
    <source>
        <dbReference type="Proteomes" id="UP000015101"/>
    </source>
</evidence>
<name>T1ENR0_HELRO</name>
<protein>
    <recommendedName>
        <fullName evidence="4">Fibronectin type-III domain-containing protein</fullName>
    </recommendedName>
</protein>
<dbReference type="InParanoid" id="T1ENR0"/>
<dbReference type="RefSeq" id="XP_009009354.1">
    <property type="nucleotide sequence ID" value="XM_009011106.1"/>
</dbReference>
<organism evidence="2 3">
    <name type="scientific">Helobdella robusta</name>
    <name type="common">Californian leech</name>
    <dbReference type="NCBI Taxonomy" id="6412"/>
    <lineage>
        <taxon>Eukaryota</taxon>
        <taxon>Metazoa</taxon>
        <taxon>Spiralia</taxon>
        <taxon>Lophotrochozoa</taxon>
        <taxon>Annelida</taxon>
        <taxon>Clitellata</taxon>
        <taxon>Hirudinea</taxon>
        <taxon>Rhynchobdellida</taxon>
        <taxon>Glossiphoniidae</taxon>
        <taxon>Helobdella</taxon>
    </lineage>
</organism>
<reference evidence="3" key="1">
    <citation type="submission" date="2012-12" db="EMBL/GenBank/DDBJ databases">
        <authorList>
            <person name="Hellsten U."/>
            <person name="Grimwood J."/>
            <person name="Chapman J.A."/>
            <person name="Shapiro H."/>
            <person name="Aerts A."/>
            <person name="Otillar R.P."/>
            <person name="Terry A.Y."/>
            <person name="Boore J.L."/>
            <person name="Simakov O."/>
            <person name="Marletaz F."/>
            <person name="Cho S.-J."/>
            <person name="Edsinger-Gonzales E."/>
            <person name="Havlak P."/>
            <person name="Kuo D.-H."/>
            <person name="Larsson T."/>
            <person name="Lv J."/>
            <person name="Arendt D."/>
            <person name="Savage R."/>
            <person name="Osoegawa K."/>
            <person name="de Jong P."/>
            <person name="Lindberg D.R."/>
            <person name="Seaver E.C."/>
            <person name="Weisblat D.A."/>
            <person name="Putnam N.H."/>
            <person name="Grigoriev I.V."/>
            <person name="Rokhsar D.S."/>
        </authorList>
    </citation>
    <scope>NUCLEOTIDE SEQUENCE</scope>
</reference>
<dbReference type="KEGG" id="hro:HELRODRAFT_159207"/>
<dbReference type="HOGENOM" id="CLU_338386_0_0_1"/>
<evidence type="ECO:0000313" key="1">
    <source>
        <dbReference type="EMBL" id="ESO12634.1"/>
    </source>
</evidence>